<evidence type="ECO:0000313" key="10">
    <source>
        <dbReference type="EMBL" id="KUJ17378.1"/>
    </source>
</evidence>
<dbReference type="OrthoDB" id="5333578at2759"/>
<dbReference type="GO" id="GO:0005886">
    <property type="term" value="C:plasma membrane"/>
    <property type="evidence" value="ECO:0007669"/>
    <property type="project" value="UniProtKB-SubCell"/>
</dbReference>
<evidence type="ECO:0000256" key="3">
    <source>
        <dbReference type="ARBA" id="ARBA00022622"/>
    </source>
</evidence>
<reference evidence="10 11" key="1">
    <citation type="submission" date="2015-10" db="EMBL/GenBank/DDBJ databases">
        <title>Full genome of DAOMC 229536 Phialocephala scopiformis, a fungal endophyte of spruce producing the potent anti-insectan compound rugulosin.</title>
        <authorList>
            <consortium name="DOE Joint Genome Institute"/>
            <person name="Walker A.K."/>
            <person name="Frasz S.L."/>
            <person name="Seifert K.A."/>
            <person name="Miller J.D."/>
            <person name="Mondo S.J."/>
            <person name="Labutti K."/>
            <person name="Lipzen A."/>
            <person name="Dockter R."/>
            <person name="Kennedy M."/>
            <person name="Grigoriev I.V."/>
            <person name="Spatafora J.W."/>
        </authorList>
    </citation>
    <scope>NUCLEOTIDE SEQUENCE [LARGE SCALE GENOMIC DNA]</scope>
    <source>
        <strain evidence="10 11">CBS 120377</strain>
    </source>
</reference>
<sequence length="178" mass="18131">MSKLALLILALATTISAHFQINTPQWRDNSFNAPYSQYIYPCAGVPSNSSTNIINETGNGTLCIDKFTLPTELAVVDGQLASLQVVTVGETGAALYNCADIQFSSNASLLDAGSCSNSSGVSWDYLDLAGTSTTGGNATGTGAASTETAKSGALRAFGGVKVDVVIVGLVVGLAVLGM</sequence>
<organism evidence="10 11">
    <name type="scientific">Mollisia scopiformis</name>
    <name type="common">Conifer needle endophyte fungus</name>
    <name type="synonym">Phialocephala scopiformis</name>
    <dbReference type="NCBI Taxonomy" id="149040"/>
    <lineage>
        <taxon>Eukaryota</taxon>
        <taxon>Fungi</taxon>
        <taxon>Dikarya</taxon>
        <taxon>Ascomycota</taxon>
        <taxon>Pezizomycotina</taxon>
        <taxon>Leotiomycetes</taxon>
        <taxon>Helotiales</taxon>
        <taxon>Mollisiaceae</taxon>
        <taxon>Mollisia</taxon>
    </lineage>
</organism>
<keyword evidence="7" id="KW-0449">Lipoprotein</keyword>
<dbReference type="AlphaFoldDB" id="A0A194XB37"/>
<comment type="subcellular location">
    <subcellularLocation>
        <location evidence="1">Cell membrane</location>
        <topology evidence="1">Lipid-anchor</topology>
        <topology evidence="1">GPI-anchor</topology>
    </subcellularLocation>
</comment>
<dbReference type="KEGG" id="psco:LY89DRAFT_781592"/>
<gene>
    <name evidence="10" type="ORF">LY89DRAFT_781592</name>
</gene>
<feature type="signal peptide" evidence="8">
    <location>
        <begin position="1"/>
        <end position="17"/>
    </location>
</feature>
<dbReference type="PANTHER" id="PTHR34992:SF2">
    <property type="entry name" value="COPPER ACQUISITION FACTOR BIM1-LIKE DOMAIN-CONTAINING PROTEIN"/>
    <property type="match status" value="1"/>
</dbReference>
<dbReference type="EMBL" id="KQ947414">
    <property type="protein sequence ID" value="KUJ17378.1"/>
    <property type="molecule type" value="Genomic_DNA"/>
</dbReference>
<evidence type="ECO:0000256" key="2">
    <source>
        <dbReference type="ARBA" id="ARBA00022475"/>
    </source>
</evidence>
<proteinExistence type="predicted"/>
<evidence type="ECO:0000256" key="1">
    <source>
        <dbReference type="ARBA" id="ARBA00004609"/>
    </source>
</evidence>
<evidence type="ECO:0000256" key="6">
    <source>
        <dbReference type="ARBA" id="ARBA00023180"/>
    </source>
</evidence>
<dbReference type="GO" id="GO:0098552">
    <property type="term" value="C:side of membrane"/>
    <property type="evidence" value="ECO:0007669"/>
    <property type="project" value="UniProtKB-KW"/>
</dbReference>
<evidence type="ECO:0000256" key="4">
    <source>
        <dbReference type="ARBA" id="ARBA00022729"/>
    </source>
</evidence>
<dbReference type="InterPro" id="IPR046530">
    <property type="entry name" value="BIM1-like_dom"/>
</dbReference>
<dbReference type="Proteomes" id="UP000070700">
    <property type="component" value="Unassembled WGS sequence"/>
</dbReference>
<feature type="chain" id="PRO_5008268028" description="Copper acquisition factor BIM1-like domain-containing protein" evidence="8">
    <location>
        <begin position="18"/>
        <end position="178"/>
    </location>
</feature>
<protein>
    <recommendedName>
        <fullName evidence="9">Copper acquisition factor BIM1-like domain-containing protein</fullName>
    </recommendedName>
</protein>
<accession>A0A194XB37</accession>
<keyword evidence="6" id="KW-0325">Glycoprotein</keyword>
<evidence type="ECO:0000256" key="5">
    <source>
        <dbReference type="ARBA" id="ARBA00023136"/>
    </source>
</evidence>
<keyword evidence="3" id="KW-0336">GPI-anchor</keyword>
<keyword evidence="2" id="KW-1003">Cell membrane</keyword>
<evidence type="ECO:0000313" key="11">
    <source>
        <dbReference type="Proteomes" id="UP000070700"/>
    </source>
</evidence>
<dbReference type="InParanoid" id="A0A194XB37"/>
<dbReference type="RefSeq" id="XP_018071733.1">
    <property type="nucleotide sequence ID" value="XM_018222494.1"/>
</dbReference>
<keyword evidence="11" id="KW-1185">Reference proteome</keyword>
<dbReference type="Pfam" id="PF20238">
    <property type="entry name" value="BIM1-like_dom"/>
    <property type="match status" value="1"/>
</dbReference>
<dbReference type="GeneID" id="28832220"/>
<keyword evidence="4 8" id="KW-0732">Signal</keyword>
<keyword evidence="5" id="KW-0472">Membrane</keyword>
<dbReference type="PANTHER" id="PTHR34992">
    <property type="entry name" value="HYPHAL ANASTAMOSIS-7 PROTEIN"/>
    <property type="match status" value="1"/>
</dbReference>
<evidence type="ECO:0000256" key="7">
    <source>
        <dbReference type="ARBA" id="ARBA00023288"/>
    </source>
</evidence>
<feature type="domain" description="Copper acquisition factor BIM1-like" evidence="9">
    <location>
        <begin position="51"/>
        <end position="120"/>
    </location>
</feature>
<dbReference type="InterPro" id="IPR046936">
    <property type="entry name" value="BIM1-like"/>
</dbReference>
<name>A0A194XB37_MOLSC</name>
<evidence type="ECO:0000256" key="8">
    <source>
        <dbReference type="SAM" id="SignalP"/>
    </source>
</evidence>
<evidence type="ECO:0000259" key="9">
    <source>
        <dbReference type="Pfam" id="PF20238"/>
    </source>
</evidence>